<protein>
    <recommendedName>
        <fullName evidence="4">Short-chain dehydrogenase/reductase SDR</fullName>
    </recommendedName>
</protein>
<reference evidence="3" key="1">
    <citation type="journal article" date="2014" name="Front. Microbiol.">
        <title>High frequency of phylogenetically diverse reductive dehalogenase-homologous genes in deep subseafloor sedimentary metagenomes.</title>
        <authorList>
            <person name="Kawai M."/>
            <person name="Futagami T."/>
            <person name="Toyoda A."/>
            <person name="Takaki Y."/>
            <person name="Nishi S."/>
            <person name="Hori S."/>
            <person name="Arai W."/>
            <person name="Tsubouchi T."/>
            <person name="Morono Y."/>
            <person name="Uchiyama I."/>
            <person name="Ito T."/>
            <person name="Fujiyama A."/>
            <person name="Inagaki F."/>
            <person name="Takami H."/>
        </authorList>
    </citation>
    <scope>NUCLEOTIDE SEQUENCE</scope>
    <source>
        <strain evidence="3">Expedition CK06-06</strain>
    </source>
</reference>
<dbReference type="PANTHER" id="PTHR24322:SF736">
    <property type="entry name" value="RETINOL DEHYDROGENASE 10"/>
    <property type="match status" value="1"/>
</dbReference>
<dbReference type="Gene3D" id="3.40.50.720">
    <property type="entry name" value="NAD(P)-binding Rossmann-like Domain"/>
    <property type="match status" value="1"/>
</dbReference>
<evidence type="ECO:0000313" key="3">
    <source>
        <dbReference type="EMBL" id="GAI56395.1"/>
    </source>
</evidence>
<gene>
    <name evidence="3" type="ORF">S06H3_56945</name>
</gene>
<sequence>MSYTEQSVQNGSVGRLHGKVVLITGIGSGMGRVTAMLFACEGAIVVGCDLNAEAMEETVRQLNSVGYSIDALAPVDLSCRDAVSAWVEAA</sequence>
<evidence type="ECO:0000256" key="1">
    <source>
        <dbReference type="ARBA" id="ARBA00006484"/>
    </source>
</evidence>
<evidence type="ECO:0008006" key="4">
    <source>
        <dbReference type="Google" id="ProtNLM"/>
    </source>
</evidence>
<dbReference type="InterPro" id="IPR002347">
    <property type="entry name" value="SDR_fam"/>
</dbReference>
<evidence type="ECO:0000256" key="2">
    <source>
        <dbReference type="ARBA" id="ARBA00023002"/>
    </source>
</evidence>
<dbReference type="EMBL" id="BARV01036691">
    <property type="protein sequence ID" value="GAI56395.1"/>
    <property type="molecule type" value="Genomic_DNA"/>
</dbReference>
<feature type="non-terminal residue" evidence="3">
    <location>
        <position position="90"/>
    </location>
</feature>
<dbReference type="PANTHER" id="PTHR24322">
    <property type="entry name" value="PKSB"/>
    <property type="match status" value="1"/>
</dbReference>
<dbReference type="InterPro" id="IPR036291">
    <property type="entry name" value="NAD(P)-bd_dom_sf"/>
</dbReference>
<dbReference type="Pfam" id="PF00106">
    <property type="entry name" value="adh_short"/>
    <property type="match status" value="1"/>
</dbReference>
<keyword evidence="2" id="KW-0560">Oxidoreductase</keyword>
<accession>X1QZW6</accession>
<dbReference type="AlphaFoldDB" id="X1QZW6"/>
<organism evidence="3">
    <name type="scientific">marine sediment metagenome</name>
    <dbReference type="NCBI Taxonomy" id="412755"/>
    <lineage>
        <taxon>unclassified sequences</taxon>
        <taxon>metagenomes</taxon>
        <taxon>ecological metagenomes</taxon>
    </lineage>
</organism>
<comment type="similarity">
    <text evidence="1">Belongs to the short-chain dehydrogenases/reductases (SDR) family.</text>
</comment>
<dbReference type="SUPFAM" id="SSF51735">
    <property type="entry name" value="NAD(P)-binding Rossmann-fold domains"/>
    <property type="match status" value="1"/>
</dbReference>
<proteinExistence type="inferred from homology"/>
<name>X1QZW6_9ZZZZ</name>
<comment type="caution">
    <text evidence="3">The sequence shown here is derived from an EMBL/GenBank/DDBJ whole genome shotgun (WGS) entry which is preliminary data.</text>
</comment>
<dbReference type="GO" id="GO:0016616">
    <property type="term" value="F:oxidoreductase activity, acting on the CH-OH group of donors, NAD or NADP as acceptor"/>
    <property type="evidence" value="ECO:0007669"/>
    <property type="project" value="TreeGrafter"/>
</dbReference>